<dbReference type="Proteomes" id="UP001163046">
    <property type="component" value="Unassembled WGS sequence"/>
</dbReference>
<protein>
    <submittedName>
        <fullName evidence="3">Uncharacterized protein</fullName>
    </submittedName>
</protein>
<gene>
    <name evidence="3" type="ORF">OS493_025619</name>
</gene>
<evidence type="ECO:0000313" key="3">
    <source>
        <dbReference type="EMBL" id="KAJ7390368.1"/>
    </source>
</evidence>
<dbReference type="AlphaFoldDB" id="A0A9X0A047"/>
<keyword evidence="4" id="KW-1185">Reference proteome</keyword>
<evidence type="ECO:0000256" key="2">
    <source>
        <dbReference type="SAM" id="MobiDB-lite"/>
    </source>
</evidence>
<organism evidence="3 4">
    <name type="scientific">Desmophyllum pertusum</name>
    <dbReference type="NCBI Taxonomy" id="174260"/>
    <lineage>
        <taxon>Eukaryota</taxon>
        <taxon>Metazoa</taxon>
        <taxon>Cnidaria</taxon>
        <taxon>Anthozoa</taxon>
        <taxon>Hexacorallia</taxon>
        <taxon>Scleractinia</taxon>
        <taxon>Caryophylliina</taxon>
        <taxon>Caryophylliidae</taxon>
        <taxon>Desmophyllum</taxon>
    </lineage>
</organism>
<dbReference type="EMBL" id="MU825417">
    <property type="protein sequence ID" value="KAJ7390368.1"/>
    <property type="molecule type" value="Genomic_DNA"/>
</dbReference>
<keyword evidence="1" id="KW-0175">Coiled coil</keyword>
<name>A0A9X0A047_9CNID</name>
<evidence type="ECO:0000313" key="4">
    <source>
        <dbReference type="Proteomes" id="UP001163046"/>
    </source>
</evidence>
<feature type="coiled-coil region" evidence="1">
    <location>
        <begin position="76"/>
        <end position="103"/>
    </location>
</feature>
<dbReference type="OrthoDB" id="75801at2759"/>
<feature type="region of interest" description="Disordered" evidence="2">
    <location>
        <begin position="31"/>
        <end position="54"/>
    </location>
</feature>
<proteinExistence type="predicted"/>
<comment type="caution">
    <text evidence="3">The sequence shown here is derived from an EMBL/GenBank/DDBJ whole genome shotgun (WGS) entry which is preliminary data.</text>
</comment>
<reference evidence="3" key="1">
    <citation type="submission" date="2023-01" db="EMBL/GenBank/DDBJ databases">
        <title>Genome assembly of the deep-sea coral Lophelia pertusa.</title>
        <authorList>
            <person name="Herrera S."/>
            <person name="Cordes E."/>
        </authorList>
    </citation>
    <scope>NUCLEOTIDE SEQUENCE</scope>
    <source>
        <strain evidence="3">USNM1676648</strain>
        <tissue evidence="3">Polyp</tissue>
    </source>
</reference>
<sequence>MLQSAIYPRSYGNRIEDRQVGKEVKMAASKTASSFHSMPHRNGTYVASHGSNSTADVTPDLHLKMSKKIAQLTKLMKAHRVRYDEVVKEKQKLEKEFQQKLALAESSGDVAAEKDGELNLSIKKRWTN</sequence>
<accession>A0A9X0A047</accession>
<evidence type="ECO:0000256" key="1">
    <source>
        <dbReference type="SAM" id="Coils"/>
    </source>
</evidence>